<dbReference type="Proteomes" id="UP001565368">
    <property type="component" value="Unassembled WGS sequence"/>
</dbReference>
<comment type="cofactor">
    <cofactor evidence="1 6">
        <name>Zn(2+)</name>
        <dbReference type="ChEBI" id="CHEBI:29105"/>
    </cofactor>
</comment>
<dbReference type="InterPro" id="IPR020843">
    <property type="entry name" value="ER"/>
</dbReference>
<dbReference type="Pfam" id="PF08240">
    <property type="entry name" value="ADH_N"/>
    <property type="match status" value="1"/>
</dbReference>
<dbReference type="PROSITE" id="PS00059">
    <property type="entry name" value="ADH_ZINC"/>
    <property type="match status" value="1"/>
</dbReference>
<gene>
    <name evidence="8" type="ORF">Q8F55_004762</name>
</gene>
<keyword evidence="3 6" id="KW-0479">Metal-binding</keyword>
<evidence type="ECO:0000313" key="8">
    <source>
        <dbReference type="EMBL" id="KAL1407965.1"/>
    </source>
</evidence>
<organism evidence="8 9">
    <name type="scientific">Vanrija albida</name>
    <dbReference type="NCBI Taxonomy" id="181172"/>
    <lineage>
        <taxon>Eukaryota</taxon>
        <taxon>Fungi</taxon>
        <taxon>Dikarya</taxon>
        <taxon>Basidiomycota</taxon>
        <taxon>Agaricomycotina</taxon>
        <taxon>Tremellomycetes</taxon>
        <taxon>Trichosporonales</taxon>
        <taxon>Trichosporonaceae</taxon>
        <taxon>Vanrija</taxon>
    </lineage>
</organism>
<name>A0ABR3PZT0_9TREE</name>
<accession>A0ABR3PZT0</accession>
<evidence type="ECO:0000313" key="9">
    <source>
        <dbReference type="Proteomes" id="UP001565368"/>
    </source>
</evidence>
<keyword evidence="5" id="KW-0560">Oxidoreductase</keyword>
<dbReference type="RefSeq" id="XP_069207909.1">
    <property type="nucleotide sequence ID" value="XM_069353267.1"/>
</dbReference>
<dbReference type="PANTHER" id="PTHR43161">
    <property type="entry name" value="SORBITOL DEHYDROGENASE"/>
    <property type="match status" value="1"/>
</dbReference>
<keyword evidence="4 6" id="KW-0862">Zinc</keyword>
<dbReference type="EMBL" id="JBBXJM010000004">
    <property type="protein sequence ID" value="KAL1407965.1"/>
    <property type="molecule type" value="Genomic_DNA"/>
</dbReference>
<dbReference type="InterPro" id="IPR002328">
    <property type="entry name" value="ADH_Zn_CS"/>
</dbReference>
<dbReference type="CDD" id="cd05285">
    <property type="entry name" value="sorbitol_DH"/>
    <property type="match status" value="1"/>
</dbReference>
<feature type="domain" description="Enoyl reductase (ER)" evidence="7">
    <location>
        <begin position="37"/>
        <end position="380"/>
    </location>
</feature>
<dbReference type="SUPFAM" id="SSF51735">
    <property type="entry name" value="NAD(P)-binding Rossmann-fold domains"/>
    <property type="match status" value="1"/>
</dbReference>
<proteinExistence type="inferred from homology"/>
<keyword evidence="9" id="KW-1185">Reference proteome</keyword>
<protein>
    <recommendedName>
        <fullName evidence="7">Enoyl reductase (ER) domain-containing protein</fullName>
    </recommendedName>
</protein>
<reference evidence="8 9" key="1">
    <citation type="submission" date="2023-08" db="EMBL/GenBank/DDBJ databases">
        <title>Annotated Genome Sequence of Vanrija albida AlHP1.</title>
        <authorList>
            <person name="Herzog R."/>
        </authorList>
    </citation>
    <scope>NUCLEOTIDE SEQUENCE [LARGE SCALE GENOMIC DNA]</scope>
    <source>
        <strain evidence="8 9">AlHP1</strain>
    </source>
</reference>
<dbReference type="Pfam" id="PF00107">
    <property type="entry name" value="ADH_zinc_N"/>
    <property type="match status" value="1"/>
</dbReference>
<evidence type="ECO:0000259" key="7">
    <source>
        <dbReference type="SMART" id="SM00829"/>
    </source>
</evidence>
<dbReference type="InterPro" id="IPR011032">
    <property type="entry name" value="GroES-like_sf"/>
</dbReference>
<dbReference type="Gene3D" id="3.40.50.720">
    <property type="entry name" value="NAD(P)-binding Rossmann-like Domain"/>
    <property type="match status" value="1"/>
</dbReference>
<comment type="caution">
    <text evidence="8">The sequence shown here is derived from an EMBL/GenBank/DDBJ whole genome shotgun (WGS) entry which is preliminary data.</text>
</comment>
<evidence type="ECO:0000256" key="5">
    <source>
        <dbReference type="ARBA" id="ARBA00023002"/>
    </source>
</evidence>
<dbReference type="SUPFAM" id="SSF50129">
    <property type="entry name" value="GroES-like"/>
    <property type="match status" value="1"/>
</dbReference>
<evidence type="ECO:0000256" key="1">
    <source>
        <dbReference type="ARBA" id="ARBA00001947"/>
    </source>
</evidence>
<dbReference type="SMART" id="SM00829">
    <property type="entry name" value="PKS_ER"/>
    <property type="match status" value="1"/>
</dbReference>
<dbReference type="InterPro" id="IPR013149">
    <property type="entry name" value="ADH-like_C"/>
</dbReference>
<sequence>MTLSNGYSKGYGHTHIDAEPITDFTVDGTNLHCVLTGIEEVVVEDRPIPEVGDNEVLVKVMSTGICGTDVSYYSKGRIGTSVIEQPHVLGHESSGIVYAVGTGVDTVQPGDRVAIEPSLPCRDCRFCKEGAFNYCKHEKYLAAPHTDGTLCQWYACPARNAVKIPSNLSWEEAGCIQPLAIAIQVARRADLRPHSHVVVLGAGPLGLLCMAVARAYGARTITTLDRSQERLHFARAYAATHTFVARSPEPDADALEFHARFAEYLTDVIGAEDGIDVVIDTTGAEAPIQLGIALLRTGGNFVQAGLGAPLVSFPILQVATKEINLSGAFHYTARCFEDGIDLLERGLVDVRPLVTKTFGLTESEEAFKAVRSGHEIKVVIRNQD</sequence>
<evidence type="ECO:0000256" key="3">
    <source>
        <dbReference type="ARBA" id="ARBA00022723"/>
    </source>
</evidence>
<dbReference type="InterPro" id="IPR045306">
    <property type="entry name" value="SDH-like"/>
</dbReference>
<dbReference type="GeneID" id="95985805"/>
<evidence type="ECO:0000256" key="2">
    <source>
        <dbReference type="ARBA" id="ARBA00008072"/>
    </source>
</evidence>
<dbReference type="PANTHER" id="PTHR43161:SF9">
    <property type="entry name" value="SORBITOL DEHYDROGENASE"/>
    <property type="match status" value="1"/>
</dbReference>
<evidence type="ECO:0000256" key="6">
    <source>
        <dbReference type="RuleBase" id="RU361277"/>
    </source>
</evidence>
<dbReference type="Gene3D" id="3.90.180.10">
    <property type="entry name" value="Medium-chain alcohol dehydrogenases, catalytic domain"/>
    <property type="match status" value="1"/>
</dbReference>
<dbReference type="InterPro" id="IPR013154">
    <property type="entry name" value="ADH-like_N"/>
</dbReference>
<comment type="similarity">
    <text evidence="2 6">Belongs to the zinc-containing alcohol dehydrogenase family.</text>
</comment>
<evidence type="ECO:0000256" key="4">
    <source>
        <dbReference type="ARBA" id="ARBA00022833"/>
    </source>
</evidence>
<dbReference type="InterPro" id="IPR036291">
    <property type="entry name" value="NAD(P)-bd_dom_sf"/>
</dbReference>